<dbReference type="WBParaSite" id="SPAL_0001098700.1">
    <property type="protein sequence ID" value="SPAL_0001098700.1"/>
    <property type="gene ID" value="SPAL_0001098700"/>
</dbReference>
<keyword evidence="1" id="KW-1185">Reference proteome</keyword>
<dbReference type="AlphaFoldDB" id="A0A0N5BYZ0"/>
<sequence>MEEDSTTNNLTLEKILDVGLIFNKLKNEYLSSADVFNLCLTSPNFCDIISSYATKMYIDVDCDFDSYSFNNATITGPYPYFIRTEDVGREKNTFKFVFEKPKKTMYIELGTLSNETDLNNKIQDYSEWFLDPTYRAIQFTSCKSQYFEQFMKALCSSESSSITTLEAFPLVNVVENYLKLNETYTVELDGFSSLSRIEYELDGISKIAAFGERIAHGLVCGLKNRPGASIHLNWRIPQYEATLSQKRDDIVHLFETIFCKCLEYGISVSLAMNVNVIKMVSEAYNKYPVNITSLKIYSYIENSPSVVEYLTGTKEFFGTTKSFTINFSCPCAGGKKFIGLGVIKTMKSLERLTANFCKFHGTSERATDIFNNSPVNVKYLFLNNFSRYDQNIFERLSSNAPELKSLIIDSNKKHIHNSSTSSYFTSFRKLISLRHDCLQRIVTYPNSLKILVIRCTLENQNCFCGTFIQEDLSFKHHTVFVVGEYHKIHFYHNNFKQLLDYLVFDSELIPTNF</sequence>
<dbReference type="SUPFAM" id="SSF52047">
    <property type="entry name" value="RNI-like"/>
    <property type="match status" value="1"/>
</dbReference>
<organism evidence="1 2">
    <name type="scientific">Strongyloides papillosus</name>
    <name type="common">Intestinal threadworm</name>
    <dbReference type="NCBI Taxonomy" id="174720"/>
    <lineage>
        <taxon>Eukaryota</taxon>
        <taxon>Metazoa</taxon>
        <taxon>Ecdysozoa</taxon>
        <taxon>Nematoda</taxon>
        <taxon>Chromadorea</taxon>
        <taxon>Rhabditida</taxon>
        <taxon>Tylenchina</taxon>
        <taxon>Panagrolaimomorpha</taxon>
        <taxon>Strongyloidoidea</taxon>
        <taxon>Strongyloididae</taxon>
        <taxon>Strongyloides</taxon>
    </lineage>
</organism>
<dbReference type="Proteomes" id="UP000046392">
    <property type="component" value="Unplaced"/>
</dbReference>
<accession>A0A0N5BYZ0</accession>
<dbReference type="InterPro" id="IPR032675">
    <property type="entry name" value="LRR_dom_sf"/>
</dbReference>
<dbReference type="Gene3D" id="3.80.10.10">
    <property type="entry name" value="Ribonuclease Inhibitor"/>
    <property type="match status" value="1"/>
</dbReference>
<name>A0A0N5BYZ0_STREA</name>
<protein>
    <submittedName>
        <fullName evidence="2">F-box domain-containing protein</fullName>
    </submittedName>
</protein>
<evidence type="ECO:0000313" key="1">
    <source>
        <dbReference type="Proteomes" id="UP000046392"/>
    </source>
</evidence>
<reference evidence="2" key="1">
    <citation type="submission" date="2017-02" db="UniProtKB">
        <authorList>
            <consortium name="WormBaseParasite"/>
        </authorList>
    </citation>
    <scope>IDENTIFICATION</scope>
</reference>
<evidence type="ECO:0000313" key="2">
    <source>
        <dbReference type="WBParaSite" id="SPAL_0001098700.1"/>
    </source>
</evidence>
<proteinExistence type="predicted"/>